<dbReference type="InterPro" id="IPR000277">
    <property type="entry name" value="Cys/Met-Metab_PyrdxlP-dep_enz"/>
</dbReference>
<dbReference type="Pfam" id="PF01053">
    <property type="entry name" value="Cys_Met_Meta_PP"/>
    <property type="match status" value="1"/>
</dbReference>
<dbReference type="RefSeq" id="WP_173125970.1">
    <property type="nucleotide sequence ID" value="NZ_JABRWJ010000006.1"/>
</dbReference>
<dbReference type="SUPFAM" id="SSF53383">
    <property type="entry name" value="PLP-dependent transferases"/>
    <property type="match status" value="1"/>
</dbReference>
<keyword evidence="7" id="KW-1185">Reference proteome</keyword>
<organism evidence="6 7">
    <name type="scientific">Pseudaquabacterium terrae</name>
    <dbReference type="NCBI Taxonomy" id="2732868"/>
    <lineage>
        <taxon>Bacteria</taxon>
        <taxon>Pseudomonadati</taxon>
        <taxon>Pseudomonadota</taxon>
        <taxon>Betaproteobacteria</taxon>
        <taxon>Burkholderiales</taxon>
        <taxon>Sphaerotilaceae</taxon>
        <taxon>Pseudaquabacterium</taxon>
    </lineage>
</organism>
<dbReference type="Proteomes" id="UP000737171">
    <property type="component" value="Unassembled WGS sequence"/>
</dbReference>
<dbReference type="Gene3D" id="3.90.1150.10">
    <property type="entry name" value="Aspartate Aminotransferase, domain 1"/>
    <property type="match status" value="1"/>
</dbReference>
<dbReference type="PANTHER" id="PTHR43797">
    <property type="entry name" value="HOMOCYSTEINE/CYSTEINE SYNTHASE"/>
    <property type="match status" value="1"/>
</dbReference>
<evidence type="ECO:0000256" key="5">
    <source>
        <dbReference type="RuleBase" id="RU362118"/>
    </source>
</evidence>
<dbReference type="InterPro" id="IPR006235">
    <property type="entry name" value="OAc-hSer/O-AcSer_sulfhydrylase"/>
</dbReference>
<dbReference type="InterPro" id="IPR015422">
    <property type="entry name" value="PyrdxlP-dep_Trfase_small"/>
</dbReference>
<keyword evidence="4 5" id="KW-0663">Pyridoxal phosphate</keyword>
<evidence type="ECO:0000256" key="2">
    <source>
        <dbReference type="ARBA" id="ARBA00009077"/>
    </source>
</evidence>
<dbReference type="InterPro" id="IPR015424">
    <property type="entry name" value="PyrdxlP-dep_Trfase"/>
</dbReference>
<reference evidence="6 7" key="1">
    <citation type="submission" date="2020-05" db="EMBL/GenBank/DDBJ databases">
        <title>Aquincola sp. isolate from soil.</title>
        <authorList>
            <person name="Han J."/>
            <person name="Kim D.-U."/>
        </authorList>
    </citation>
    <scope>NUCLEOTIDE SEQUENCE [LARGE SCALE GENOMIC DNA]</scope>
    <source>
        <strain evidence="6 7">S2</strain>
    </source>
</reference>
<evidence type="ECO:0000256" key="1">
    <source>
        <dbReference type="ARBA" id="ARBA00001933"/>
    </source>
</evidence>
<dbReference type="InterPro" id="IPR015421">
    <property type="entry name" value="PyrdxlP-dep_Trfase_major"/>
</dbReference>
<comment type="caution">
    <text evidence="6">The sequence shown here is derived from an EMBL/GenBank/DDBJ whole genome shotgun (WGS) entry which is preliminary data.</text>
</comment>
<evidence type="ECO:0000256" key="4">
    <source>
        <dbReference type="ARBA" id="ARBA00022898"/>
    </source>
</evidence>
<sequence length="417" mass="44268">MSPDHDPTPESTLTRLLHADRRAGVEQGALHKPMHPAATFGYRTAAELVAVFQGRQAGYVYARQGNPTGAALEAKLALLEGARAAAGFSTGMAAIAGILLALLKAGDHLVASKHLFGNTRSLLQTMQGFGLGVSFVDTVDAAAVEAALEPATRLVFVETIANPATQVADLDGIGRLCSARGLLYVVDNTMTTPALFQPRTVGAGLIVHSLTKGLSGHGDAMGGAVVDTGCFDWQRWPHIAEAYQTGDPAGWGLLQIRKRGLRDFGATLRAEDAHRIATGIETLALRSVATNANALALARWLEAQPAVERVFYPGLESHPQHARAKALFGGRFGGLLAFELKAGIDPLAVLDRLRIVILSSHLSDNRTLVIPVAQTIFWELGPQRRAEMGIADGLLRLSVGIEALADLQADWAQALRV</sequence>
<dbReference type="EMBL" id="JABRWJ010000006">
    <property type="protein sequence ID" value="NRF69321.1"/>
    <property type="molecule type" value="Genomic_DNA"/>
</dbReference>
<evidence type="ECO:0000256" key="3">
    <source>
        <dbReference type="ARBA" id="ARBA00022679"/>
    </source>
</evidence>
<evidence type="ECO:0000313" key="7">
    <source>
        <dbReference type="Proteomes" id="UP000737171"/>
    </source>
</evidence>
<evidence type="ECO:0000313" key="6">
    <source>
        <dbReference type="EMBL" id="NRF69321.1"/>
    </source>
</evidence>
<comment type="cofactor">
    <cofactor evidence="1 5">
        <name>pyridoxal 5'-phosphate</name>
        <dbReference type="ChEBI" id="CHEBI:597326"/>
    </cofactor>
</comment>
<keyword evidence="3" id="KW-0808">Transferase</keyword>
<protein>
    <submittedName>
        <fullName evidence="6">Cystathionine gamma-synthase family protein</fullName>
    </submittedName>
</protein>
<gene>
    <name evidence="6" type="ORF">HLB44_20185</name>
</gene>
<dbReference type="NCBIfam" id="NF004609">
    <property type="entry name" value="PRK05939.1"/>
    <property type="match status" value="1"/>
</dbReference>
<dbReference type="PANTHER" id="PTHR43797:SF2">
    <property type="entry name" value="HOMOCYSTEINE_CYSTEINE SYNTHASE"/>
    <property type="match status" value="1"/>
</dbReference>
<dbReference type="Gene3D" id="3.40.640.10">
    <property type="entry name" value="Type I PLP-dependent aspartate aminotransferase-like (Major domain)"/>
    <property type="match status" value="1"/>
</dbReference>
<dbReference type="PIRSF" id="PIRSF001434">
    <property type="entry name" value="CGS"/>
    <property type="match status" value="1"/>
</dbReference>
<proteinExistence type="inferred from homology"/>
<name>A0ABX2EKZ3_9BURK</name>
<comment type="similarity">
    <text evidence="2 5">Belongs to the trans-sulfuration enzymes family.</text>
</comment>
<accession>A0ABX2EKZ3</accession>